<dbReference type="InterPro" id="IPR029052">
    <property type="entry name" value="Metallo-depent_PP-like"/>
</dbReference>
<dbReference type="SMART" id="SM00156">
    <property type="entry name" value="PP2Ac"/>
    <property type="match status" value="1"/>
</dbReference>
<evidence type="ECO:0000313" key="6">
    <source>
        <dbReference type="EMBL" id="CAD7690439.1"/>
    </source>
</evidence>
<dbReference type="EMBL" id="CAJHUB010000770">
    <property type="protein sequence ID" value="CAD7690439.1"/>
    <property type="molecule type" value="Genomic_DNA"/>
</dbReference>
<evidence type="ECO:0000256" key="1">
    <source>
        <dbReference type="ARBA" id="ARBA00022723"/>
    </source>
</evidence>
<gene>
    <name evidence="6" type="ORF">NYPRO_LOCUS23233</name>
</gene>
<dbReference type="InterPro" id="IPR006186">
    <property type="entry name" value="Ser/Thr-sp_prot-phosphatase"/>
</dbReference>
<reference evidence="6" key="1">
    <citation type="submission" date="2020-12" db="EMBL/GenBank/DDBJ databases">
        <authorList>
            <consortium name="Molecular Ecology Group"/>
        </authorList>
    </citation>
    <scope>NUCLEOTIDE SEQUENCE</scope>
    <source>
        <strain evidence="6">TBG_1078</strain>
    </source>
</reference>
<keyword evidence="2" id="KW-0378">Hydrolase</keyword>
<sequence length="214" mass="24237">MDEKVFTQGAGPVDRMAEGYKELSESQVKNLCQKAKEILTKECNMQEVPYPVTICGDVFGEKSPGTNYLFMRDHADRGYYTVCYHECITILLRNHESRQITQVYDECLVKYGNANIWKHFMQIFCLYGGLSPCLHTVDHIRVLDHLEGVSPRRAGYTFGQDISKTFNHANGLTLVVIIIFSAPNYCYHCGIQAFDPAPSRGEPNITHSTPDSFP</sequence>
<dbReference type="GO" id="GO:0004722">
    <property type="term" value="F:protein serine/threonine phosphatase activity"/>
    <property type="evidence" value="ECO:0007669"/>
    <property type="project" value="InterPro"/>
</dbReference>
<dbReference type="AlphaFoldDB" id="A0A811ZP14"/>
<evidence type="ECO:0000256" key="2">
    <source>
        <dbReference type="ARBA" id="ARBA00022801"/>
    </source>
</evidence>
<dbReference type="Proteomes" id="UP000645828">
    <property type="component" value="Unassembled WGS sequence"/>
</dbReference>
<keyword evidence="4" id="KW-0464">Manganese</keyword>
<proteinExistence type="predicted"/>
<dbReference type="GO" id="GO:0046872">
    <property type="term" value="F:metal ion binding"/>
    <property type="evidence" value="ECO:0007669"/>
    <property type="project" value="UniProtKB-KW"/>
</dbReference>
<comment type="caution">
    <text evidence="6">The sequence shown here is derived from an EMBL/GenBank/DDBJ whole genome shotgun (WGS) entry which is preliminary data.</text>
</comment>
<protein>
    <submittedName>
        <fullName evidence="6">(raccoon dog) hypothetical protein</fullName>
    </submittedName>
</protein>
<evidence type="ECO:0000256" key="3">
    <source>
        <dbReference type="ARBA" id="ARBA00022912"/>
    </source>
</evidence>
<dbReference type="PRINTS" id="PR00114">
    <property type="entry name" value="STPHPHTASE"/>
</dbReference>
<evidence type="ECO:0000313" key="7">
    <source>
        <dbReference type="Proteomes" id="UP000645828"/>
    </source>
</evidence>
<keyword evidence="1" id="KW-0479">Metal-binding</keyword>
<accession>A0A811ZP14</accession>
<evidence type="ECO:0000259" key="5">
    <source>
        <dbReference type="SMART" id="SM00156"/>
    </source>
</evidence>
<dbReference type="InterPro" id="IPR047129">
    <property type="entry name" value="PPA2-like"/>
</dbReference>
<dbReference type="SUPFAM" id="SSF56300">
    <property type="entry name" value="Metallo-dependent phosphatases"/>
    <property type="match status" value="1"/>
</dbReference>
<keyword evidence="3" id="KW-0904">Protein phosphatase</keyword>
<dbReference type="PANTHER" id="PTHR45619">
    <property type="entry name" value="SERINE/THREONINE-PROTEIN PHOSPHATASE PP2A-RELATED"/>
    <property type="match status" value="1"/>
</dbReference>
<keyword evidence="7" id="KW-1185">Reference proteome</keyword>
<organism evidence="6 7">
    <name type="scientific">Nyctereutes procyonoides</name>
    <name type="common">Raccoon dog</name>
    <name type="synonym">Canis procyonoides</name>
    <dbReference type="NCBI Taxonomy" id="34880"/>
    <lineage>
        <taxon>Eukaryota</taxon>
        <taxon>Metazoa</taxon>
        <taxon>Chordata</taxon>
        <taxon>Craniata</taxon>
        <taxon>Vertebrata</taxon>
        <taxon>Euteleostomi</taxon>
        <taxon>Mammalia</taxon>
        <taxon>Eutheria</taxon>
        <taxon>Laurasiatheria</taxon>
        <taxon>Carnivora</taxon>
        <taxon>Caniformia</taxon>
        <taxon>Canidae</taxon>
        <taxon>Nyctereutes</taxon>
    </lineage>
</organism>
<evidence type="ECO:0000256" key="4">
    <source>
        <dbReference type="ARBA" id="ARBA00023211"/>
    </source>
</evidence>
<name>A0A811ZP14_NYCPR</name>
<dbReference type="Gene3D" id="3.60.21.10">
    <property type="match status" value="1"/>
</dbReference>
<feature type="domain" description="Serine/threonine specific protein phosphatases" evidence="5">
    <location>
        <begin position="23"/>
        <end position="198"/>
    </location>
</feature>